<organism evidence="4 5">
    <name type="scientific">Antrodiella citrinella</name>
    <dbReference type="NCBI Taxonomy" id="2447956"/>
    <lineage>
        <taxon>Eukaryota</taxon>
        <taxon>Fungi</taxon>
        <taxon>Dikarya</taxon>
        <taxon>Basidiomycota</taxon>
        <taxon>Agaricomycotina</taxon>
        <taxon>Agaricomycetes</taxon>
        <taxon>Polyporales</taxon>
        <taxon>Steccherinaceae</taxon>
        <taxon>Antrodiella</taxon>
    </lineage>
</organism>
<evidence type="ECO:0000256" key="2">
    <source>
        <dbReference type="ARBA" id="ARBA00038334"/>
    </source>
</evidence>
<dbReference type="InterPro" id="IPR000073">
    <property type="entry name" value="AB_hydrolase_1"/>
</dbReference>
<dbReference type="PRINTS" id="PR00412">
    <property type="entry name" value="EPOXHYDRLASE"/>
</dbReference>
<sequence length="339" mass="38231">MNPAHYKDLVNSRGYKYHYYAVPAKGDCLTIVMVHGFPTTSRMWRLVVPFFEEKGYGVIVPDMLAYGGTDKPTDYKEYQYSLLNKDIIDILDTESVKQAVAIGHDWGSGIVSRLPNFYPDRFVGYAFMNVAWVAPNPNFTLEQFMAQVNSITGYDNFGYWYFFSEEGADKIIEAHIESFMSATFPKEPQTMKHAFALKGALKNSLLSNFKAPLGDFLTDKEQQIFIDTFRKNGFAAPLCYYKIMTRNARGADDATIPKSQLLPPLASPLFFGAALQDPVCLAAAGKAAMASRLPDHNVTIRDFDGDHWMLEYPAIAEEVNRELHVWLETVVTPPLKARV</sequence>
<name>A0A4V3XIB8_9APHY</name>
<comment type="similarity">
    <text evidence="2">Belongs to the AB hydrolase superfamily. Epoxide hydrolase family.</text>
</comment>
<dbReference type="AlphaFoldDB" id="A0A4V3XIB8"/>
<protein>
    <recommendedName>
        <fullName evidence="3">AB hydrolase-1 domain-containing protein</fullName>
    </recommendedName>
</protein>
<dbReference type="EMBL" id="SGPM01000169">
    <property type="protein sequence ID" value="THH28593.1"/>
    <property type="molecule type" value="Genomic_DNA"/>
</dbReference>
<dbReference type="Gene3D" id="3.40.50.1820">
    <property type="entry name" value="alpha/beta hydrolase"/>
    <property type="match status" value="1"/>
</dbReference>
<evidence type="ECO:0000256" key="1">
    <source>
        <dbReference type="ARBA" id="ARBA00022801"/>
    </source>
</evidence>
<dbReference type="OrthoDB" id="408373at2759"/>
<keyword evidence="5" id="KW-1185">Reference proteome</keyword>
<dbReference type="Pfam" id="PF00561">
    <property type="entry name" value="Abhydrolase_1"/>
    <property type="match status" value="1"/>
</dbReference>
<dbReference type="InterPro" id="IPR029058">
    <property type="entry name" value="AB_hydrolase_fold"/>
</dbReference>
<gene>
    <name evidence="4" type="ORF">EUX98_g5603</name>
</gene>
<comment type="caution">
    <text evidence="4">The sequence shown here is derived from an EMBL/GenBank/DDBJ whole genome shotgun (WGS) entry which is preliminary data.</text>
</comment>
<evidence type="ECO:0000313" key="5">
    <source>
        <dbReference type="Proteomes" id="UP000308730"/>
    </source>
</evidence>
<evidence type="ECO:0000313" key="4">
    <source>
        <dbReference type="EMBL" id="THH28593.1"/>
    </source>
</evidence>
<evidence type="ECO:0000259" key="3">
    <source>
        <dbReference type="Pfam" id="PF00561"/>
    </source>
</evidence>
<dbReference type="SUPFAM" id="SSF53474">
    <property type="entry name" value="alpha/beta-Hydrolases"/>
    <property type="match status" value="1"/>
</dbReference>
<accession>A0A4V3XIB8</accession>
<keyword evidence="1" id="KW-0378">Hydrolase</keyword>
<dbReference type="PANTHER" id="PTHR43329">
    <property type="entry name" value="EPOXIDE HYDROLASE"/>
    <property type="match status" value="1"/>
</dbReference>
<feature type="domain" description="AB hydrolase-1" evidence="3">
    <location>
        <begin position="30"/>
        <end position="144"/>
    </location>
</feature>
<dbReference type="InterPro" id="IPR000639">
    <property type="entry name" value="Epox_hydrolase-like"/>
</dbReference>
<dbReference type="GO" id="GO:0016787">
    <property type="term" value="F:hydrolase activity"/>
    <property type="evidence" value="ECO:0007669"/>
    <property type="project" value="UniProtKB-KW"/>
</dbReference>
<reference evidence="4 5" key="1">
    <citation type="submission" date="2019-02" db="EMBL/GenBank/DDBJ databases">
        <title>Genome sequencing of the rare red list fungi Antrodiella citrinella (Flaviporus citrinellus).</title>
        <authorList>
            <person name="Buettner E."/>
            <person name="Kellner H."/>
        </authorList>
    </citation>
    <scope>NUCLEOTIDE SEQUENCE [LARGE SCALE GENOMIC DNA]</scope>
    <source>
        <strain evidence="4 5">DSM 108506</strain>
    </source>
</reference>
<dbReference type="Proteomes" id="UP000308730">
    <property type="component" value="Unassembled WGS sequence"/>
</dbReference>
<proteinExistence type="inferred from homology"/>